<keyword evidence="1" id="KW-0378">Hydrolase</keyword>
<keyword evidence="4" id="KW-1185">Reference proteome</keyword>
<dbReference type="Gene3D" id="3.40.50.850">
    <property type="entry name" value="Isochorismatase-like"/>
    <property type="match status" value="1"/>
</dbReference>
<reference evidence="3 4" key="1">
    <citation type="submission" date="2023-04" db="EMBL/GenBank/DDBJ databases">
        <title>Klugiella caeni sp. nov. isolated from the sludge of biochemical tank.</title>
        <authorList>
            <person name="Geng K."/>
        </authorList>
    </citation>
    <scope>NUCLEOTIDE SEQUENCE [LARGE SCALE GENOMIC DNA]</scope>
    <source>
        <strain evidence="3 4">YN-L-19</strain>
    </source>
</reference>
<name>A0AAW6T9U3_9MICO</name>
<proteinExistence type="predicted"/>
<comment type="caution">
    <text evidence="3">The sequence shown here is derived from an EMBL/GenBank/DDBJ whole genome shotgun (WGS) entry which is preliminary data.</text>
</comment>
<dbReference type="AlphaFoldDB" id="A0AAW6T9U3"/>
<sequence>MVATSGHAWGATVPQEDVDLYERAGFGRTAGLGERPAILVIDVQYRTVGHRRVPIEEAMKEYPTAAGDRGWRAIDSIVATLPVAREAGVPIFFPHVAPKTETTAGGFKGKSPTLASPNAEAYEFVAEAAPQGGDIPIAKDHPSSFFATPLVTHLIERRIDTVLLAGCTTSGCVRASAVDAFSYGFKVGVLQDAVYDRTDTVHNTSLFDMGSKYADLLDESAALAYLNSLRAQR</sequence>
<dbReference type="InterPro" id="IPR036380">
    <property type="entry name" value="Isochorismatase-like_sf"/>
</dbReference>
<accession>A0AAW6T9U3</accession>
<dbReference type="Proteomes" id="UP001321506">
    <property type="component" value="Unassembled WGS sequence"/>
</dbReference>
<evidence type="ECO:0000259" key="2">
    <source>
        <dbReference type="Pfam" id="PF00857"/>
    </source>
</evidence>
<evidence type="ECO:0000313" key="4">
    <source>
        <dbReference type="Proteomes" id="UP001321506"/>
    </source>
</evidence>
<dbReference type="Pfam" id="PF00857">
    <property type="entry name" value="Isochorismatase"/>
    <property type="match status" value="1"/>
</dbReference>
<evidence type="ECO:0000313" key="3">
    <source>
        <dbReference type="EMBL" id="MDI2099139.1"/>
    </source>
</evidence>
<dbReference type="PANTHER" id="PTHR43540:SF1">
    <property type="entry name" value="ISOCHORISMATASE HYDROLASE"/>
    <property type="match status" value="1"/>
</dbReference>
<dbReference type="RefSeq" id="WP_281488920.1">
    <property type="nucleotide sequence ID" value="NZ_JASATX010000003.1"/>
</dbReference>
<organism evidence="3 4">
    <name type="scientific">Ruicaihuangia caeni</name>
    <dbReference type="NCBI Taxonomy" id="3042517"/>
    <lineage>
        <taxon>Bacteria</taxon>
        <taxon>Bacillati</taxon>
        <taxon>Actinomycetota</taxon>
        <taxon>Actinomycetes</taxon>
        <taxon>Micrococcales</taxon>
        <taxon>Microbacteriaceae</taxon>
        <taxon>Ruicaihuangia</taxon>
    </lineage>
</organism>
<evidence type="ECO:0000256" key="1">
    <source>
        <dbReference type="ARBA" id="ARBA00022801"/>
    </source>
</evidence>
<dbReference type="InterPro" id="IPR000868">
    <property type="entry name" value="Isochorismatase-like_dom"/>
</dbReference>
<protein>
    <submittedName>
        <fullName evidence="3">Isochorismatase family protein</fullName>
    </submittedName>
</protein>
<dbReference type="PANTHER" id="PTHR43540">
    <property type="entry name" value="PEROXYUREIDOACRYLATE/UREIDOACRYLATE AMIDOHYDROLASE-RELATED"/>
    <property type="match status" value="1"/>
</dbReference>
<dbReference type="EMBL" id="JASATX010000003">
    <property type="protein sequence ID" value="MDI2099139.1"/>
    <property type="molecule type" value="Genomic_DNA"/>
</dbReference>
<dbReference type="SUPFAM" id="SSF52499">
    <property type="entry name" value="Isochorismatase-like hydrolases"/>
    <property type="match status" value="1"/>
</dbReference>
<dbReference type="GO" id="GO:0016787">
    <property type="term" value="F:hydrolase activity"/>
    <property type="evidence" value="ECO:0007669"/>
    <property type="project" value="UniProtKB-KW"/>
</dbReference>
<dbReference type="InterPro" id="IPR050272">
    <property type="entry name" value="Isochorismatase-like_hydrls"/>
</dbReference>
<feature type="domain" description="Isochorismatase-like" evidence="2">
    <location>
        <begin position="37"/>
        <end position="217"/>
    </location>
</feature>
<gene>
    <name evidence="3" type="ORF">QF206_09220</name>
</gene>